<evidence type="ECO:0000313" key="1">
    <source>
        <dbReference type="EMBL" id="CAH0239557.1"/>
    </source>
</evidence>
<evidence type="ECO:0000313" key="2">
    <source>
        <dbReference type="Proteomes" id="UP000789326"/>
    </source>
</evidence>
<dbReference type="AlphaFoldDB" id="A0A9W4L349"/>
<accession>A0A9W4L349</accession>
<proteinExistence type="predicted"/>
<protein>
    <submittedName>
        <fullName evidence="1">Uncharacterized protein</fullName>
    </submittedName>
</protein>
<sequence length="112" mass="12863">MTQPWARSNTKQGLGERIIVARWRSKWMRLSVARKPIQLLLDKHGYSKGNLSTGMIIGVCKLENNGTQAILEVNSKWKGSLGKLRVCSFWMTIFQRKESMVYVGMDKANKYI</sequence>
<name>A0A9W4L349_9BACI</name>
<gene>
    <name evidence="1" type="ORF">SRABI133_02848</name>
</gene>
<organism evidence="1 2">
    <name type="scientific">Peribacillus simplex</name>
    <dbReference type="NCBI Taxonomy" id="1478"/>
    <lineage>
        <taxon>Bacteria</taxon>
        <taxon>Bacillati</taxon>
        <taxon>Bacillota</taxon>
        <taxon>Bacilli</taxon>
        <taxon>Bacillales</taxon>
        <taxon>Bacillaceae</taxon>
        <taxon>Peribacillus</taxon>
    </lineage>
</organism>
<dbReference type="Proteomes" id="UP000789326">
    <property type="component" value="Unassembled WGS sequence"/>
</dbReference>
<dbReference type="EMBL" id="CAKKMG010000039">
    <property type="protein sequence ID" value="CAH0239557.1"/>
    <property type="molecule type" value="Genomic_DNA"/>
</dbReference>
<comment type="caution">
    <text evidence="1">The sequence shown here is derived from an EMBL/GenBank/DDBJ whole genome shotgun (WGS) entry which is preliminary data.</text>
</comment>
<reference evidence="1" key="1">
    <citation type="submission" date="2021-11" db="EMBL/GenBank/DDBJ databases">
        <authorList>
            <person name="Bulgarelli D."/>
        </authorList>
    </citation>
    <scope>NUCLEOTIDE SEQUENCE</scope>
    <source>
        <strain evidence="1">Bi133</strain>
    </source>
</reference>